<name>I3EF31_NEMP3</name>
<dbReference type="VEuPathDB" id="MicrosporidiaDB:NEQG_01900"/>
<dbReference type="EMBL" id="GL870880">
    <property type="protein sequence ID" value="EIJ87828.1"/>
    <property type="molecule type" value="Genomic_DNA"/>
</dbReference>
<dbReference type="Proteomes" id="UP000002872">
    <property type="component" value="Unassembled WGS sequence"/>
</dbReference>
<dbReference type="InParanoid" id="I3EF31"/>
<proteinExistence type="predicted"/>
<accession>I3EF31</accession>
<evidence type="ECO:0000313" key="1">
    <source>
        <dbReference type="EMBL" id="EIJ87828.1"/>
    </source>
</evidence>
<gene>
    <name evidence="1" type="ORF">NEQG_01900</name>
</gene>
<dbReference type="AlphaFoldDB" id="I3EF31"/>
<organism evidence="1 2">
    <name type="scientific">Nematocida parisii (strain ERTm3)</name>
    <name type="common">Nematode killer fungus</name>
    <dbReference type="NCBI Taxonomy" id="935791"/>
    <lineage>
        <taxon>Eukaryota</taxon>
        <taxon>Fungi</taxon>
        <taxon>Fungi incertae sedis</taxon>
        <taxon>Microsporidia</taxon>
        <taxon>Nematocida</taxon>
    </lineage>
</organism>
<keyword evidence="2" id="KW-1185">Reference proteome</keyword>
<evidence type="ECO:0000313" key="2">
    <source>
        <dbReference type="Proteomes" id="UP000002872"/>
    </source>
</evidence>
<dbReference type="HOGENOM" id="CLU_1971123_0_0_1"/>
<reference evidence="1" key="1">
    <citation type="submission" date="2011-01" db="EMBL/GenBank/DDBJ databases">
        <title>The Genome Sequence of Nematocida parisii strain ERTm3.</title>
        <authorList>
            <consortium name="The Broad Institute Genome Sequencing Platform"/>
            <consortium name="The Broad Institute Genome Sequencing Center for Infectious Disease"/>
            <person name="Cuomo C."/>
            <person name="Troemel E."/>
            <person name="Young S.K."/>
            <person name="Zeng Q."/>
            <person name="Gargeya S."/>
            <person name="Fitzgerald M."/>
            <person name="Haas B."/>
            <person name="Abouelleil A."/>
            <person name="Alvarado L."/>
            <person name="Arachchi H.M."/>
            <person name="Berlin A."/>
            <person name="Chapman S.B."/>
            <person name="Gearin G."/>
            <person name="Goldberg J."/>
            <person name="Griggs A."/>
            <person name="Gujja S."/>
            <person name="Hansen M."/>
            <person name="Heiman D."/>
            <person name="Howarth C."/>
            <person name="Larimer J."/>
            <person name="Lui A."/>
            <person name="MacDonald P.J.P."/>
            <person name="McCowen C."/>
            <person name="Montmayeur A."/>
            <person name="Murphy C."/>
            <person name="Neiman D."/>
            <person name="Pearson M."/>
            <person name="Priest M."/>
            <person name="Roberts A."/>
            <person name="Saif S."/>
            <person name="Shea T."/>
            <person name="Sisk P."/>
            <person name="Stolte C."/>
            <person name="Sykes S."/>
            <person name="Wortman J."/>
            <person name="Nusbaum C."/>
            <person name="Birren B."/>
        </authorList>
    </citation>
    <scope>NUCLEOTIDE SEQUENCE</scope>
    <source>
        <strain evidence="1">ERTm3</strain>
    </source>
</reference>
<sequence>MRHLLMHLLLLLKRTRHRLTTNKPIRYFILMNITINNYFFFTPLFPSSVKKACCATNLINSIRVLFNDVNIKCCGAWHIFLLRICFLDHCLISLHLADLSIKQSVAKESQFESWGYKKFSVKFFTSQ</sequence>
<protein>
    <submittedName>
        <fullName evidence="1">Uncharacterized protein</fullName>
    </submittedName>
</protein>